<name>A0A0C2TRX7_AMAMK</name>
<accession>A0A0C2TRX7</accession>
<sequence length="237" mass="26105">MPSLRRTYSSPVVRSSPYSYSSSSVLYNASRAQGGHGHRRSSGSDSSTRRVLADIEWWRVADGQRLDHGTDDYQVDEDRNTDQRGHLPEQSGSSVVATAPTFSEGLSLTWSPSDALLITTSLLEEPPTPPTDQFAELSIRPSTPDSDDNDSTSSSPLATPESVFLPLDSLTLHYGKPRSPVSDHRRDRRRVTLPVFPTKTNLYDDLLFNDIGDGNPLNPYADFSISPLSSHSPLFLN</sequence>
<feature type="compositionally biased region" description="Basic and acidic residues" evidence="1">
    <location>
        <begin position="67"/>
        <end position="87"/>
    </location>
</feature>
<dbReference type="InParanoid" id="A0A0C2TRX7"/>
<dbReference type="AlphaFoldDB" id="A0A0C2TRX7"/>
<feature type="region of interest" description="Disordered" evidence="1">
    <location>
        <begin position="67"/>
        <end position="96"/>
    </location>
</feature>
<reference evidence="2 3" key="1">
    <citation type="submission" date="2014-04" db="EMBL/GenBank/DDBJ databases">
        <title>Evolutionary Origins and Diversification of the Mycorrhizal Mutualists.</title>
        <authorList>
            <consortium name="DOE Joint Genome Institute"/>
            <consortium name="Mycorrhizal Genomics Consortium"/>
            <person name="Kohler A."/>
            <person name="Kuo A."/>
            <person name="Nagy L.G."/>
            <person name="Floudas D."/>
            <person name="Copeland A."/>
            <person name="Barry K.W."/>
            <person name="Cichocki N."/>
            <person name="Veneault-Fourrey C."/>
            <person name="LaButti K."/>
            <person name="Lindquist E.A."/>
            <person name="Lipzen A."/>
            <person name="Lundell T."/>
            <person name="Morin E."/>
            <person name="Murat C."/>
            <person name="Riley R."/>
            <person name="Ohm R."/>
            <person name="Sun H."/>
            <person name="Tunlid A."/>
            <person name="Henrissat B."/>
            <person name="Grigoriev I.V."/>
            <person name="Hibbett D.S."/>
            <person name="Martin F."/>
        </authorList>
    </citation>
    <scope>NUCLEOTIDE SEQUENCE [LARGE SCALE GENOMIC DNA]</scope>
    <source>
        <strain evidence="2 3">Koide BX008</strain>
    </source>
</reference>
<protein>
    <submittedName>
        <fullName evidence="2">Uncharacterized protein</fullName>
    </submittedName>
</protein>
<feature type="region of interest" description="Disordered" evidence="1">
    <location>
        <begin position="1"/>
        <end position="21"/>
    </location>
</feature>
<proteinExistence type="predicted"/>
<dbReference type="HOGENOM" id="CLU_101465_0_0_1"/>
<feature type="region of interest" description="Disordered" evidence="1">
    <location>
        <begin position="123"/>
        <end position="160"/>
    </location>
</feature>
<keyword evidence="3" id="KW-1185">Reference proteome</keyword>
<dbReference type="EMBL" id="KN818225">
    <property type="protein sequence ID" value="KIL70004.1"/>
    <property type="molecule type" value="Genomic_DNA"/>
</dbReference>
<dbReference type="OrthoDB" id="3236040at2759"/>
<evidence type="ECO:0000313" key="3">
    <source>
        <dbReference type="Proteomes" id="UP000054549"/>
    </source>
</evidence>
<gene>
    <name evidence="2" type="ORF">M378DRAFT_176047</name>
</gene>
<organism evidence="2 3">
    <name type="scientific">Amanita muscaria (strain Koide BX008)</name>
    <dbReference type="NCBI Taxonomy" id="946122"/>
    <lineage>
        <taxon>Eukaryota</taxon>
        <taxon>Fungi</taxon>
        <taxon>Dikarya</taxon>
        <taxon>Basidiomycota</taxon>
        <taxon>Agaricomycotina</taxon>
        <taxon>Agaricomycetes</taxon>
        <taxon>Agaricomycetidae</taxon>
        <taxon>Agaricales</taxon>
        <taxon>Pluteineae</taxon>
        <taxon>Amanitaceae</taxon>
        <taxon>Amanita</taxon>
    </lineage>
</organism>
<dbReference type="Proteomes" id="UP000054549">
    <property type="component" value="Unassembled WGS sequence"/>
</dbReference>
<evidence type="ECO:0000256" key="1">
    <source>
        <dbReference type="SAM" id="MobiDB-lite"/>
    </source>
</evidence>
<evidence type="ECO:0000313" key="2">
    <source>
        <dbReference type="EMBL" id="KIL70004.1"/>
    </source>
</evidence>